<keyword evidence="3" id="KW-1185">Reference proteome</keyword>
<accession>A0A2J6TLE8</accession>
<evidence type="ECO:0000313" key="2">
    <source>
        <dbReference type="EMBL" id="PMD63826.1"/>
    </source>
</evidence>
<dbReference type="InterPro" id="IPR014710">
    <property type="entry name" value="RmlC-like_jellyroll"/>
</dbReference>
<dbReference type="STRING" id="1095630.A0A2J6TLE8"/>
<protein>
    <recommendedName>
        <fullName evidence="1">Cupin type-1 domain-containing protein</fullName>
    </recommendedName>
</protein>
<dbReference type="AlphaFoldDB" id="A0A2J6TLE8"/>
<name>A0A2J6TLE8_9HELO</name>
<dbReference type="OrthoDB" id="10263073at2759"/>
<dbReference type="Pfam" id="PF00190">
    <property type="entry name" value="Cupin_1"/>
    <property type="match status" value="1"/>
</dbReference>
<dbReference type="InterPro" id="IPR006045">
    <property type="entry name" value="Cupin_1"/>
</dbReference>
<dbReference type="InParanoid" id="A0A2J6TLE8"/>
<sequence length="151" mass="17267">MLSDFLAHAPTSVLSKNFRLEPEIFSHIPASGKYIFQGSIPIPADDEMPDRPHIKESKWRFTHKMLDQDPLKLSEEVRITDTNTFPLSKTASAAHVIIKQRGIRDMHWHPFADEWSFFIRGSAGIMFFVSSRTARTFNYTSGDEGIVPKNM</sequence>
<dbReference type="SUPFAM" id="SSF51182">
    <property type="entry name" value="RmlC-like cupins"/>
    <property type="match status" value="1"/>
</dbReference>
<evidence type="ECO:0000259" key="1">
    <source>
        <dbReference type="Pfam" id="PF00190"/>
    </source>
</evidence>
<organism evidence="2 3">
    <name type="scientific">Hyaloscypha bicolor E</name>
    <dbReference type="NCBI Taxonomy" id="1095630"/>
    <lineage>
        <taxon>Eukaryota</taxon>
        <taxon>Fungi</taxon>
        <taxon>Dikarya</taxon>
        <taxon>Ascomycota</taxon>
        <taxon>Pezizomycotina</taxon>
        <taxon>Leotiomycetes</taxon>
        <taxon>Helotiales</taxon>
        <taxon>Hyaloscyphaceae</taxon>
        <taxon>Hyaloscypha</taxon>
        <taxon>Hyaloscypha bicolor</taxon>
    </lineage>
</organism>
<dbReference type="InterPro" id="IPR011051">
    <property type="entry name" value="RmlC_Cupin_sf"/>
</dbReference>
<dbReference type="Gene3D" id="2.60.120.10">
    <property type="entry name" value="Jelly Rolls"/>
    <property type="match status" value="1"/>
</dbReference>
<feature type="domain" description="Cupin type-1" evidence="1">
    <location>
        <begin position="76"/>
        <end position="151"/>
    </location>
</feature>
<dbReference type="EMBL" id="KZ613779">
    <property type="protein sequence ID" value="PMD63826.1"/>
    <property type="molecule type" value="Genomic_DNA"/>
</dbReference>
<gene>
    <name evidence="2" type="ORF">K444DRAFT_626514</name>
</gene>
<reference evidence="2 3" key="1">
    <citation type="submission" date="2016-04" db="EMBL/GenBank/DDBJ databases">
        <title>A degradative enzymes factory behind the ericoid mycorrhizal symbiosis.</title>
        <authorList>
            <consortium name="DOE Joint Genome Institute"/>
            <person name="Martino E."/>
            <person name="Morin E."/>
            <person name="Grelet G."/>
            <person name="Kuo A."/>
            <person name="Kohler A."/>
            <person name="Daghino S."/>
            <person name="Barry K."/>
            <person name="Choi C."/>
            <person name="Cichocki N."/>
            <person name="Clum A."/>
            <person name="Copeland A."/>
            <person name="Hainaut M."/>
            <person name="Haridas S."/>
            <person name="Labutti K."/>
            <person name="Lindquist E."/>
            <person name="Lipzen A."/>
            <person name="Khouja H.-R."/>
            <person name="Murat C."/>
            <person name="Ohm R."/>
            <person name="Olson A."/>
            <person name="Spatafora J."/>
            <person name="Veneault-Fourrey C."/>
            <person name="Henrissat B."/>
            <person name="Grigoriev I."/>
            <person name="Martin F."/>
            <person name="Perotto S."/>
        </authorList>
    </citation>
    <scope>NUCLEOTIDE SEQUENCE [LARGE SCALE GENOMIC DNA]</scope>
    <source>
        <strain evidence="2 3">E</strain>
    </source>
</reference>
<dbReference type="GeneID" id="36590738"/>
<dbReference type="RefSeq" id="XP_024740730.1">
    <property type="nucleotide sequence ID" value="XM_024882661.1"/>
</dbReference>
<dbReference type="Proteomes" id="UP000235371">
    <property type="component" value="Unassembled WGS sequence"/>
</dbReference>
<evidence type="ECO:0000313" key="3">
    <source>
        <dbReference type="Proteomes" id="UP000235371"/>
    </source>
</evidence>
<proteinExistence type="predicted"/>